<dbReference type="GO" id="GO:0006260">
    <property type="term" value="P:DNA replication"/>
    <property type="evidence" value="ECO:0007669"/>
    <property type="project" value="InterPro"/>
</dbReference>
<dbReference type="PANTHER" id="PTHR10302">
    <property type="entry name" value="SINGLE-STRANDED DNA-BINDING PROTEIN"/>
    <property type="match status" value="1"/>
</dbReference>
<keyword evidence="6" id="KW-1185">Reference proteome</keyword>
<dbReference type="KEGG" id="ccro:CMC5_033790"/>
<dbReference type="InterPro" id="IPR011344">
    <property type="entry name" value="ssDNA-bd"/>
</dbReference>
<evidence type="ECO:0000256" key="3">
    <source>
        <dbReference type="RuleBase" id="RU000524"/>
    </source>
</evidence>
<dbReference type="GO" id="GO:0009295">
    <property type="term" value="C:nucleoid"/>
    <property type="evidence" value="ECO:0007669"/>
    <property type="project" value="TreeGrafter"/>
</dbReference>
<accession>A0A0K1EED6</accession>
<dbReference type="OrthoDB" id="9809878at2"/>
<dbReference type="NCBIfam" id="TIGR00621">
    <property type="entry name" value="ssb"/>
    <property type="match status" value="1"/>
</dbReference>
<dbReference type="Proteomes" id="UP000067626">
    <property type="component" value="Chromosome"/>
</dbReference>
<reference evidence="5 6" key="1">
    <citation type="submission" date="2015-07" db="EMBL/GenBank/DDBJ databases">
        <title>Genome analysis of myxobacterium Chondromyces crocatus Cm c5 reveals a high potential for natural compound synthesis and the genetic basis for the loss of fruiting body formation.</title>
        <authorList>
            <person name="Zaburannyi N."/>
            <person name="Bunk B."/>
            <person name="Maier J."/>
            <person name="Overmann J."/>
            <person name="Mueller R."/>
        </authorList>
    </citation>
    <scope>NUCLEOTIDE SEQUENCE [LARGE SCALE GENOMIC DNA]</scope>
    <source>
        <strain evidence="5 6">Cm c5</strain>
    </source>
</reference>
<evidence type="ECO:0000313" key="5">
    <source>
        <dbReference type="EMBL" id="AKT39230.1"/>
    </source>
</evidence>
<name>A0A0K1EED6_CHOCO</name>
<proteinExistence type="inferred from homology"/>
<dbReference type="Gene3D" id="2.40.50.140">
    <property type="entry name" value="Nucleic acid-binding proteins"/>
    <property type="match status" value="1"/>
</dbReference>
<dbReference type="PROSITE" id="PS50935">
    <property type="entry name" value="SSB"/>
    <property type="match status" value="1"/>
</dbReference>
<dbReference type="HAMAP" id="MF_00984">
    <property type="entry name" value="SSB"/>
    <property type="match status" value="1"/>
</dbReference>
<dbReference type="PANTHER" id="PTHR10302:SF27">
    <property type="entry name" value="SINGLE-STRANDED DNA-BINDING PROTEIN"/>
    <property type="match status" value="1"/>
</dbReference>
<evidence type="ECO:0000256" key="2">
    <source>
        <dbReference type="HAMAP-Rule" id="MF_00984"/>
    </source>
</evidence>
<dbReference type="Pfam" id="PF00436">
    <property type="entry name" value="SSB"/>
    <property type="match status" value="1"/>
</dbReference>
<sequence>MSDGMNKVMLLGNLGADPELRYTASGVPLLSLRLATNETFLDRQREMQERTEWHNVVMWGSRAEPLSRLLSKGDCVLIEGSLRTTSFDKDGLKRWRTEVVARELRFTGRRQPPALPDDGLLPDMPMHDAPLQAGSMQPASMQDDALRPPATARGGRKAKESRPGPVVDAMPY</sequence>
<comment type="subunit">
    <text evidence="2">Homotetramer.</text>
</comment>
<feature type="region of interest" description="Disordered" evidence="4">
    <location>
        <begin position="109"/>
        <end position="172"/>
    </location>
</feature>
<dbReference type="AlphaFoldDB" id="A0A0K1EED6"/>
<dbReference type="RefSeq" id="WP_050431355.1">
    <property type="nucleotide sequence ID" value="NZ_CP012159.1"/>
</dbReference>
<organism evidence="5 6">
    <name type="scientific">Chondromyces crocatus</name>
    <dbReference type="NCBI Taxonomy" id="52"/>
    <lineage>
        <taxon>Bacteria</taxon>
        <taxon>Pseudomonadati</taxon>
        <taxon>Myxococcota</taxon>
        <taxon>Polyangia</taxon>
        <taxon>Polyangiales</taxon>
        <taxon>Polyangiaceae</taxon>
        <taxon>Chondromyces</taxon>
    </lineage>
</organism>
<dbReference type="SUPFAM" id="SSF50249">
    <property type="entry name" value="Nucleic acid-binding proteins"/>
    <property type="match status" value="1"/>
</dbReference>
<keyword evidence="1 2" id="KW-0238">DNA-binding</keyword>
<dbReference type="STRING" id="52.CMC5_033790"/>
<evidence type="ECO:0000256" key="1">
    <source>
        <dbReference type="ARBA" id="ARBA00023125"/>
    </source>
</evidence>
<evidence type="ECO:0000256" key="4">
    <source>
        <dbReference type="SAM" id="MobiDB-lite"/>
    </source>
</evidence>
<dbReference type="PATRIC" id="fig|52.7.peg.3721"/>
<protein>
    <recommendedName>
        <fullName evidence="2 3">Single-stranded DNA-binding protein</fullName>
        <shortName evidence="2">SSB</shortName>
    </recommendedName>
</protein>
<dbReference type="CDD" id="cd04496">
    <property type="entry name" value="SSB_OBF"/>
    <property type="match status" value="1"/>
</dbReference>
<dbReference type="InterPro" id="IPR000424">
    <property type="entry name" value="Primosome_PriB/ssb"/>
</dbReference>
<evidence type="ECO:0000313" key="6">
    <source>
        <dbReference type="Proteomes" id="UP000067626"/>
    </source>
</evidence>
<dbReference type="InterPro" id="IPR012340">
    <property type="entry name" value="NA-bd_OB-fold"/>
</dbReference>
<comment type="caution">
    <text evidence="2">Lacks conserved residue(s) required for the propagation of feature annotation.</text>
</comment>
<gene>
    <name evidence="5" type="ORF">CMC5_033790</name>
</gene>
<dbReference type="GO" id="GO:0003697">
    <property type="term" value="F:single-stranded DNA binding"/>
    <property type="evidence" value="ECO:0007669"/>
    <property type="project" value="UniProtKB-UniRule"/>
</dbReference>
<dbReference type="EMBL" id="CP012159">
    <property type="protein sequence ID" value="AKT39230.1"/>
    <property type="molecule type" value="Genomic_DNA"/>
</dbReference>